<dbReference type="Proteomes" id="UP000634529">
    <property type="component" value="Unassembled WGS sequence"/>
</dbReference>
<keyword evidence="1" id="KW-0732">Signal</keyword>
<reference evidence="2 3" key="1">
    <citation type="submission" date="2020-09" db="EMBL/GenBank/DDBJ databases">
        <title>Paenibacillus sp. CAU 1523 isolated from sand of Haeundae Beach.</title>
        <authorList>
            <person name="Kim W."/>
        </authorList>
    </citation>
    <scope>NUCLEOTIDE SEQUENCE [LARGE SCALE GENOMIC DNA]</scope>
    <source>
        <strain evidence="2 3">CAU 1523</strain>
    </source>
</reference>
<name>A0ABR9B2G0_9BACL</name>
<dbReference type="EMBL" id="JACYTN010000019">
    <property type="protein sequence ID" value="MBD8500168.1"/>
    <property type="molecule type" value="Genomic_DNA"/>
</dbReference>
<proteinExistence type="predicted"/>
<feature type="signal peptide" evidence="1">
    <location>
        <begin position="1"/>
        <end position="24"/>
    </location>
</feature>
<dbReference type="RefSeq" id="WP_192026484.1">
    <property type="nucleotide sequence ID" value="NZ_JACYTN010000019.1"/>
</dbReference>
<evidence type="ECO:0000256" key="1">
    <source>
        <dbReference type="SAM" id="SignalP"/>
    </source>
</evidence>
<gene>
    <name evidence="2" type="ORF">IFO66_17895</name>
</gene>
<keyword evidence="3" id="KW-1185">Reference proteome</keyword>
<comment type="caution">
    <text evidence="2">The sequence shown here is derived from an EMBL/GenBank/DDBJ whole genome shotgun (WGS) entry which is preliminary data.</text>
</comment>
<accession>A0ABR9B2G0</accession>
<organism evidence="2 3">
    <name type="scientific">Paenibacillus arenosi</name>
    <dbReference type="NCBI Taxonomy" id="2774142"/>
    <lineage>
        <taxon>Bacteria</taxon>
        <taxon>Bacillati</taxon>
        <taxon>Bacillota</taxon>
        <taxon>Bacilli</taxon>
        <taxon>Bacillales</taxon>
        <taxon>Paenibacillaceae</taxon>
        <taxon>Paenibacillus</taxon>
    </lineage>
</organism>
<dbReference type="Gene3D" id="2.60.120.380">
    <property type="match status" value="1"/>
</dbReference>
<sequence length="160" mass="18469">MKNKLMLTLLSAVMSLSLVIPASAAPFIPGMGSYDYEEYNNDPTTAIWMAVPKNTINSTFWGDIDHFYDHDYYNLESVGTMKHSVYFWPNDNQRYAVEVYEYLEYIQGNKTPVISRLFTDGRADTISFYPKSGTKYIVKVKGLSLQKNPPEVYHLALFHW</sequence>
<protein>
    <submittedName>
        <fullName evidence="2">Uncharacterized protein</fullName>
    </submittedName>
</protein>
<evidence type="ECO:0000313" key="3">
    <source>
        <dbReference type="Proteomes" id="UP000634529"/>
    </source>
</evidence>
<feature type="chain" id="PRO_5046855954" evidence="1">
    <location>
        <begin position="25"/>
        <end position="160"/>
    </location>
</feature>
<evidence type="ECO:0000313" key="2">
    <source>
        <dbReference type="EMBL" id="MBD8500168.1"/>
    </source>
</evidence>